<dbReference type="Pfam" id="PF00106">
    <property type="entry name" value="adh_short"/>
    <property type="match status" value="1"/>
</dbReference>
<dbReference type="InterPro" id="IPR036291">
    <property type="entry name" value="NAD(P)-bd_dom_sf"/>
</dbReference>
<evidence type="ECO:0000256" key="2">
    <source>
        <dbReference type="ARBA" id="ARBA00023002"/>
    </source>
</evidence>
<dbReference type="AlphaFoldDB" id="A0A7X0IM70"/>
<name>A0A7X0IM70_9ACTN</name>
<evidence type="ECO:0000313" key="5">
    <source>
        <dbReference type="Proteomes" id="UP000555564"/>
    </source>
</evidence>
<dbReference type="PANTHER" id="PTHR43391:SF91">
    <property type="entry name" value="OS04G0390700 PROTEIN"/>
    <property type="match status" value="1"/>
</dbReference>
<evidence type="ECO:0000256" key="3">
    <source>
        <dbReference type="RuleBase" id="RU000363"/>
    </source>
</evidence>
<dbReference type="SUPFAM" id="SSF51735">
    <property type="entry name" value="NAD(P)-binding Rossmann-fold domains"/>
    <property type="match status" value="1"/>
</dbReference>
<dbReference type="InterPro" id="IPR002347">
    <property type="entry name" value="SDR_fam"/>
</dbReference>
<proteinExistence type="inferred from homology"/>
<dbReference type="Proteomes" id="UP000555564">
    <property type="component" value="Unassembled WGS sequence"/>
</dbReference>
<comment type="similarity">
    <text evidence="1 3">Belongs to the short-chain dehydrogenases/reductases (SDR) family.</text>
</comment>
<keyword evidence="5" id="KW-1185">Reference proteome</keyword>
<dbReference type="PANTHER" id="PTHR43391">
    <property type="entry name" value="RETINOL DEHYDROGENASE-RELATED"/>
    <property type="match status" value="1"/>
</dbReference>
<dbReference type="PRINTS" id="PR00080">
    <property type="entry name" value="SDRFAMILY"/>
</dbReference>
<dbReference type="RefSeq" id="WP_184986237.1">
    <property type="nucleotide sequence ID" value="NZ_BAAALO010000026.1"/>
</dbReference>
<comment type="caution">
    <text evidence="4">The sequence shown here is derived from an EMBL/GenBank/DDBJ whole genome shotgun (WGS) entry which is preliminary data.</text>
</comment>
<evidence type="ECO:0000313" key="4">
    <source>
        <dbReference type="EMBL" id="MBB6476292.1"/>
    </source>
</evidence>
<gene>
    <name evidence="4" type="ORF">BJ992_005723</name>
</gene>
<reference evidence="4 5" key="1">
    <citation type="submission" date="2020-08" db="EMBL/GenBank/DDBJ databases">
        <title>Sequencing the genomes of 1000 actinobacteria strains.</title>
        <authorList>
            <person name="Klenk H.-P."/>
        </authorList>
    </citation>
    <scope>NUCLEOTIDE SEQUENCE [LARGE SCALE GENOMIC DNA]</scope>
    <source>
        <strain evidence="4 5">DSM 44936</strain>
    </source>
</reference>
<protein>
    <submittedName>
        <fullName evidence="4">NAD(P)-dependent dehydrogenase (Short-subunit alcohol dehydrogenase family)</fullName>
    </submittedName>
</protein>
<dbReference type="NCBIfam" id="NF006119">
    <property type="entry name" value="PRK08264.1-5"/>
    <property type="match status" value="1"/>
</dbReference>
<keyword evidence="2" id="KW-0560">Oxidoreductase</keyword>
<evidence type="ECO:0000256" key="1">
    <source>
        <dbReference type="ARBA" id="ARBA00006484"/>
    </source>
</evidence>
<dbReference type="GO" id="GO:0016491">
    <property type="term" value="F:oxidoreductase activity"/>
    <property type="evidence" value="ECO:0007669"/>
    <property type="project" value="UniProtKB-KW"/>
</dbReference>
<sequence length="237" mass="24459">MKIQDSVVLVTGGNRGIGKALVEEALARGARTVYAGARDPETVTTPGAVPLRLDVTDPASVAAAARQAGDVRVLVNNAGVSLSLDILTADLDQVRQELEVNYLGALRMIQTFAPIIEANGGGHIQNVNSALGLAVAPGFGAFTAYAATKAALLMATNGLRDILPARGVDLSSLHVGFTDTDMTRGLDVQKNPVADVARKALDGIESDAAEVLADEVSVRVKGLPALDPAQVFPRSAA</sequence>
<dbReference type="EMBL" id="JACHIU010000001">
    <property type="protein sequence ID" value="MBB6476292.1"/>
    <property type="molecule type" value="Genomic_DNA"/>
</dbReference>
<dbReference type="PRINTS" id="PR00081">
    <property type="entry name" value="GDHRDH"/>
</dbReference>
<dbReference type="Gene3D" id="3.40.50.720">
    <property type="entry name" value="NAD(P)-binding Rossmann-like Domain"/>
    <property type="match status" value="1"/>
</dbReference>
<organism evidence="4 5">
    <name type="scientific">Sphaerisporangium rubeum</name>
    <dbReference type="NCBI Taxonomy" id="321317"/>
    <lineage>
        <taxon>Bacteria</taxon>
        <taxon>Bacillati</taxon>
        <taxon>Actinomycetota</taxon>
        <taxon>Actinomycetes</taxon>
        <taxon>Streptosporangiales</taxon>
        <taxon>Streptosporangiaceae</taxon>
        <taxon>Sphaerisporangium</taxon>
    </lineage>
</organism>
<dbReference type="GO" id="GO:0005829">
    <property type="term" value="C:cytosol"/>
    <property type="evidence" value="ECO:0007669"/>
    <property type="project" value="TreeGrafter"/>
</dbReference>
<accession>A0A7X0IM70</accession>